<gene>
    <name evidence="1" type="ORF">LPTSP4_16090</name>
</gene>
<name>A0A2P2DZN0_9LEPT</name>
<dbReference type="SUPFAM" id="SSF56935">
    <property type="entry name" value="Porins"/>
    <property type="match status" value="1"/>
</dbReference>
<evidence type="ECO:0000313" key="2">
    <source>
        <dbReference type="Proteomes" id="UP000245133"/>
    </source>
</evidence>
<proteinExistence type="predicted"/>
<sequence>MQTEAKKENSISPSSLKFGAYIDTYYLQNLNRPVVKEREFTTQAVRNQEFNVNMAHVEAKLEEEKYRGRLALHWGTSVVANTASEVNSDRYSNQLSTRNIQEAFAGVKVGKETWLDMGVFFGNIGYESWISQNNINYTRAFALDYVPYYSSGIRLSHRFNQKWSGQLQILNGWQNITETNKDKAFGSQILFKIFPNVTLTLNQFVGNEAPNTERKQIRLYNNTILEWHISEHWLIALQADIGAQRAGERFAYEPWWRAYDPSLSETREERSLAFRQWYHGTLWLSYKISSDYRLSFRVERFYDPKQVLAVSNSPNGFIAYGYTTTFDILSFEPALLRFEYVYRRSMDSIFPYRDAKTSAKEDFFIFAFSLRL</sequence>
<dbReference type="Proteomes" id="UP000245133">
    <property type="component" value="Unassembled WGS sequence"/>
</dbReference>
<accession>A0A2P2DZN0</accession>
<dbReference type="AlphaFoldDB" id="A0A2P2DZN0"/>
<keyword evidence="2" id="KW-1185">Reference proteome</keyword>
<dbReference type="InterPro" id="IPR011486">
    <property type="entry name" value="BBP2"/>
</dbReference>
<reference evidence="1 2" key="1">
    <citation type="submission" date="2018-02" db="EMBL/GenBank/DDBJ databases">
        <title>Novel Leptospira species isolated from soil and water in Japan.</title>
        <authorList>
            <person name="Nakao R."/>
            <person name="Masuzawa T."/>
        </authorList>
    </citation>
    <scope>NUCLEOTIDE SEQUENCE [LARGE SCALE GENOMIC DNA]</scope>
    <source>
        <strain evidence="1 2">YH101</strain>
    </source>
</reference>
<dbReference type="Pfam" id="PF07642">
    <property type="entry name" value="BBP2"/>
    <property type="match status" value="1"/>
</dbReference>
<comment type="caution">
    <text evidence="1">The sequence shown here is derived from an EMBL/GenBank/DDBJ whole genome shotgun (WGS) entry which is preliminary data.</text>
</comment>
<dbReference type="EMBL" id="BFBB01000003">
    <property type="protein sequence ID" value="GBF50085.1"/>
    <property type="molecule type" value="Genomic_DNA"/>
</dbReference>
<organism evidence="1 2">
    <name type="scientific">Leptospira ryugenii</name>
    <dbReference type="NCBI Taxonomy" id="1917863"/>
    <lineage>
        <taxon>Bacteria</taxon>
        <taxon>Pseudomonadati</taxon>
        <taxon>Spirochaetota</taxon>
        <taxon>Spirochaetia</taxon>
        <taxon>Leptospirales</taxon>
        <taxon>Leptospiraceae</taxon>
        <taxon>Leptospira</taxon>
    </lineage>
</organism>
<protein>
    <submittedName>
        <fullName evidence="1">Outer membrane protein</fullName>
    </submittedName>
</protein>
<evidence type="ECO:0000313" key="1">
    <source>
        <dbReference type="EMBL" id="GBF50085.1"/>
    </source>
</evidence>